<proteinExistence type="predicted"/>
<gene>
    <name evidence="1" type="ORF">V6N12_065450</name>
</gene>
<dbReference type="Proteomes" id="UP001472677">
    <property type="component" value="Unassembled WGS sequence"/>
</dbReference>
<accession>A0ABR2G972</accession>
<organism evidence="1 2">
    <name type="scientific">Hibiscus sabdariffa</name>
    <name type="common">roselle</name>
    <dbReference type="NCBI Taxonomy" id="183260"/>
    <lineage>
        <taxon>Eukaryota</taxon>
        <taxon>Viridiplantae</taxon>
        <taxon>Streptophyta</taxon>
        <taxon>Embryophyta</taxon>
        <taxon>Tracheophyta</taxon>
        <taxon>Spermatophyta</taxon>
        <taxon>Magnoliopsida</taxon>
        <taxon>eudicotyledons</taxon>
        <taxon>Gunneridae</taxon>
        <taxon>Pentapetalae</taxon>
        <taxon>rosids</taxon>
        <taxon>malvids</taxon>
        <taxon>Malvales</taxon>
        <taxon>Malvaceae</taxon>
        <taxon>Malvoideae</taxon>
        <taxon>Hibiscus</taxon>
    </lineage>
</organism>
<comment type="caution">
    <text evidence="1">The sequence shown here is derived from an EMBL/GenBank/DDBJ whole genome shotgun (WGS) entry which is preliminary data.</text>
</comment>
<name>A0ABR2G972_9ROSI</name>
<dbReference type="EMBL" id="JBBPBM010000002">
    <property type="protein sequence ID" value="KAK8596973.1"/>
    <property type="molecule type" value="Genomic_DNA"/>
</dbReference>
<reference evidence="1 2" key="1">
    <citation type="journal article" date="2024" name="G3 (Bethesda)">
        <title>Genome assembly of Hibiscus sabdariffa L. provides insights into metabolisms of medicinal natural products.</title>
        <authorList>
            <person name="Kim T."/>
        </authorList>
    </citation>
    <scope>NUCLEOTIDE SEQUENCE [LARGE SCALE GENOMIC DNA]</scope>
    <source>
        <strain evidence="1">TK-2024</strain>
        <tissue evidence="1">Old leaves</tissue>
    </source>
</reference>
<evidence type="ECO:0000313" key="1">
    <source>
        <dbReference type="EMBL" id="KAK8596973.1"/>
    </source>
</evidence>
<protein>
    <submittedName>
        <fullName evidence="1">Uncharacterized protein</fullName>
    </submittedName>
</protein>
<keyword evidence="2" id="KW-1185">Reference proteome</keyword>
<evidence type="ECO:0000313" key="2">
    <source>
        <dbReference type="Proteomes" id="UP001472677"/>
    </source>
</evidence>
<sequence>MSGVRLNSVMVINRRTEASWTLGAIVVHGVEASLTLVERMLMNGAFLNILVETSTDEWRHLRAETSRTLGESIRSGVEETHTLVKTRAHEWSFLDILVETS</sequence>